<reference evidence="1" key="2">
    <citation type="journal article" date="2015" name="Data Brief">
        <title>Shoot transcriptome of the giant reed, Arundo donax.</title>
        <authorList>
            <person name="Barrero R.A."/>
            <person name="Guerrero F.D."/>
            <person name="Moolhuijzen P."/>
            <person name="Goolsby J.A."/>
            <person name="Tidwell J."/>
            <person name="Bellgard S.E."/>
            <person name="Bellgard M.I."/>
        </authorList>
    </citation>
    <scope>NUCLEOTIDE SEQUENCE</scope>
    <source>
        <tissue evidence="1">Shoot tissue taken approximately 20 cm above the soil surface</tissue>
    </source>
</reference>
<organism evidence="1">
    <name type="scientific">Arundo donax</name>
    <name type="common">Giant reed</name>
    <name type="synonym">Donax arundinaceus</name>
    <dbReference type="NCBI Taxonomy" id="35708"/>
    <lineage>
        <taxon>Eukaryota</taxon>
        <taxon>Viridiplantae</taxon>
        <taxon>Streptophyta</taxon>
        <taxon>Embryophyta</taxon>
        <taxon>Tracheophyta</taxon>
        <taxon>Spermatophyta</taxon>
        <taxon>Magnoliopsida</taxon>
        <taxon>Liliopsida</taxon>
        <taxon>Poales</taxon>
        <taxon>Poaceae</taxon>
        <taxon>PACMAD clade</taxon>
        <taxon>Arundinoideae</taxon>
        <taxon>Arundineae</taxon>
        <taxon>Arundo</taxon>
    </lineage>
</organism>
<dbReference type="AlphaFoldDB" id="A0A0A8Z3A6"/>
<sequence length="29" mass="3302">MKKSPTIHVSICADPHLQTRRWPQGCPIT</sequence>
<accession>A0A0A8Z3A6</accession>
<name>A0A0A8Z3A6_ARUDO</name>
<proteinExistence type="predicted"/>
<evidence type="ECO:0000313" key="1">
    <source>
        <dbReference type="EMBL" id="JAD33286.1"/>
    </source>
</evidence>
<protein>
    <submittedName>
        <fullName evidence="1">Uncharacterized protein</fullName>
    </submittedName>
</protein>
<dbReference type="EMBL" id="GBRH01264609">
    <property type="protein sequence ID" value="JAD33286.1"/>
    <property type="molecule type" value="Transcribed_RNA"/>
</dbReference>
<reference evidence="1" key="1">
    <citation type="submission" date="2014-09" db="EMBL/GenBank/DDBJ databases">
        <authorList>
            <person name="Magalhaes I.L.F."/>
            <person name="Oliveira U."/>
            <person name="Santos F.R."/>
            <person name="Vidigal T.H.D.A."/>
            <person name="Brescovit A.D."/>
            <person name="Santos A.J."/>
        </authorList>
    </citation>
    <scope>NUCLEOTIDE SEQUENCE</scope>
    <source>
        <tissue evidence="1">Shoot tissue taken approximately 20 cm above the soil surface</tissue>
    </source>
</reference>